<sequence length="150" mass="18142">MQYMLCTTNTQLSLEIKIQKFRIKFSSKTLFKINVRYNAHICNFKKKNYKKNFNGMNSTLLNFLRKTLQQFRICIFMQNTNIAKCENIILNLKLGIRIIFSHLAIFVFYINMHIRNCCRVLRRKLSSTLDLKINNFRMMMMIMLSWYSLR</sequence>
<feature type="transmembrane region" description="Helical" evidence="1">
    <location>
        <begin position="94"/>
        <end position="112"/>
    </location>
</feature>
<dbReference type="EMBL" id="REGN01000836">
    <property type="protein sequence ID" value="RNA38693.1"/>
    <property type="molecule type" value="Genomic_DNA"/>
</dbReference>
<evidence type="ECO:0008006" key="4">
    <source>
        <dbReference type="Google" id="ProtNLM"/>
    </source>
</evidence>
<gene>
    <name evidence="2" type="ORF">BpHYR1_045310</name>
</gene>
<name>A0A3M7SSD2_BRAPC</name>
<evidence type="ECO:0000313" key="2">
    <source>
        <dbReference type="EMBL" id="RNA38693.1"/>
    </source>
</evidence>
<keyword evidence="1" id="KW-0472">Membrane</keyword>
<keyword evidence="1" id="KW-1133">Transmembrane helix</keyword>
<keyword evidence="3" id="KW-1185">Reference proteome</keyword>
<protein>
    <recommendedName>
        <fullName evidence="4">Transmembrane protein</fullName>
    </recommendedName>
</protein>
<accession>A0A3M7SSD2</accession>
<dbReference type="Proteomes" id="UP000276133">
    <property type="component" value="Unassembled WGS sequence"/>
</dbReference>
<evidence type="ECO:0000256" key="1">
    <source>
        <dbReference type="SAM" id="Phobius"/>
    </source>
</evidence>
<organism evidence="2 3">
    <name type="scientific">Brachionus plicatilis</name>
    <name type="common">Marine rotifer</name>
    <name type="synonym">Brachionus muelleri</name>
    <dbReference type="NCBI Taxonomy" id="10195"/>
    <lineage>
        <taxon>Eukaryota</taxon>
        <taxon>Metazoa</taxon>
        <taxon>Spiralia</taxon>
        <taxon>Gnathifera</taxon>
        <taxon>Rotifera</taxon>
        <taxon>Eurotatoria</taxon>
        <taxon>Monogononta</taxon>
        <taxon>Pseudotrocha</taxon>
        <taxon>Ploima</taxon>
        <taxon>Brachionidae</taxon>
        <taxon>Brachionus</taxon>
    </lineage>
</organism>
<evidence type="ECO:0000313" key="3">
    <source>
        <dbReference type="Proteomes" id="UP000276133"/>
    </source>
</evidence>
<keyword evidence="1" id="KW-0812">Transmembrane</keyword>
<dbReference type="AlphaFoldDB" id="A0A3M7SSD2"/>
<reference evidence="2 3" key="1">
    <citation type="journal article" date="2018" name="Sci. Rep.">
        <title>Genomic signatures of local adaptation to the degree of environmental predictability in rotifers.</title>
        <authorList>
            <person name="Franch-Gras L."/>
            <person name="Hahn C."/>
            <person name="Garcia-Roger E.M."/>
            <person name="Carmona M.J."/>
            <person name="Serra M."/>
            <person name="Gomez A."/>
        </authorList>
    </citation>
    <scope>NUCLEOTIDE SEQUENCE [LARGE SCALE GENOMIC DNA]</scope>
    <source>
        <strain evidence="2">HYR1</strain>
    </source>
</reference>
<comment type="caution">
    <text evidence="2">The sequence shown here is derived from an EMBL/GenBank/DDBJ whole genome shotgun (WGS) entry which is preliminary data.</text>
</comment>
<proteinExistence type="predicted"/>